<feature type="region of interest" description="Disordered" evidence="1">
    <location>
        <begin position="1"/>
        <end position="28"/>
    </location>
</feature>
<accession>A0A915CN93</accession>
<feature type="compositionally biased region" description="Polar residues" evidence="1">
    <location>
        <begin position="508"/>
        <end position="517"/>
    </location>
</feature>
<dbReference type="WBParaSite" id="jg10439">
    <property type="protein sequence ID" value="jg10439"/>
    <property type="gene ID" value="jg10439"/>
</dbReference>
<feature type="compositionally biased region" description="Basic and acidic residues" evidence="1">
    <location>
        <begin position="496"/>
        <end position="507"/>
    </location>
</feature>
<proteinExistence type="predicted"/>
<organism evidence="2 3">
    <name type="scientific">Ditylenchus dipsaci</name>
    <dbReference type="NCBI Taxonomy" id="166011"/>
    <lineage>
        <taxon>Eukaryota</taxon>
        <taxon>Metazoa</taxon>
        <taxon>Ecdysozoa</taxon>
        <taxon>Nematoda</taxon>
        <taxon>Chromadorea</taxon>
        <taxon>Rhabditida</taxon>
        <taxon>Tylenchina</taxon>
        <taxon>Tylenchomorpha</taxon>
        <taxon>Sphaerularioidea</taxon>
        <taxon>Anguinidae</taxon>
        <taxon>Anguininae</taxon>
        <taxon>Ditylenchus</taxon>
    </lineage>
</organism>
<feature type="region of interest" description="Disordered" evidence="1">
    <location>
        <begin position="44"/>
        <end position="64"/>
    </location>
</feature>
<evidence type="ECO:0000313" key="2">
    <source>
        <dbReference type="Proteomes" id="UP000887574"/>
    </source>
</evidence>
<dbReference type="AlphaFoldDB" id="A0A915CN93"/>
<feature type="compositionally biased region" description="Polar residues" evidence="1">
    <location>
        <begin position="467"/>
        <end position="477"/>
    </location>
</feature>
<feature type="compositionally biased region" description="Basic and acidic residues" evidence="1">
    <location>
        <begin position="1"/>
        <end position="19"/>
    </location>
</feature>
<feature type="region of interest" description="Disordered" evidence="1">
    <location>
        <begin position="401"/>
        <end position="517"/>
    </location>
</feature>
<sequence length="517" mass="58303">MDERPDPGRLDDFIPEVERNPSPTDINTASAGLYAWRQRQARKSAAANQSTEEVMAHKEEPQLIPNYDLQPEDVADAQHKGDVSFTNSNSSYFSLPPGANNNSVNASFRTAKSCNGHHKSLSELSSLLSIRVASSSLRTPKPASKLTYSKEDYQEDDSNEDQSVEYILEQHHWPSPLADPITSRQPSLETILETIEESEYPCEPIFSNPTQSAQKLERRLSLTHPLLNNQPSKKKTRSEFSGTPPLASNFDLEHELKAKKEQWMPIEISVDKSADGKGDNGYIVKKVVPIRVERPATTTERIRVPPITVAKASAIRVERNETKISKTSYKFYDKNGREIWPDEGWKHRRSRVAVEEGEEISLTGDTREWRQFLAEQRLPNPGYYGSRNRIDADSRFRIIHPTASNNSNNNNNNKSSSSNQEDNSEPKITRPIIQTLERPLPSNPVAQKNGYSSLDAATRRPRPATYTEPQQSKNVQWVSIPEKHKPDSLIEPTEIYGEKKTGGRSDHSNGPSELKNQ</sequence>
<protein>
    <submittedName>
        <fullName evidence="3">Uncharacterized protein</fullName>
    </submittedName>
</protein>
<feature type="compositionally biased region" description="Low complexity" evidence="1">
    <location>
        <begin position="404"/>
        <end position="419"/>
    </location>
</feature>
<dbReference type="Proteomes" id="UP000887574">
    <property type="component" value="Unplaced"/>
</dbReference>
<evidence type="ECO:0000313" key="3">
    <source>
        <dbReference type="WBParaSite" id="jg10439"/>
    </source>
</evidence>
<feature type="region of interest" description="Disordered" evidence="1">
    <location>
        <begin position="227"/>
        <end position="247"/>
    </location>
</feature>
<name>A0A915CN93_9BILA</name>
<keyword evidence="2" id="KW-1185">Reference proteome</keyword>
<evidence type="ECO:0000256" key="1">
    <source>
        <dbReference type="SAM" id="MobiDB-lite"/>
    </source>
</evidence>
<feature type="region of interest" description="Disordered" evidence="1">
    <location>
        <begin position="139"/>
        <end position="161"/>
    </location>
</feature>
<reference evidence="3" key="1">
    <citation type="submission" date="2022-11" db="UniProtKB">
        <authorList>
            <consortium name="WormBaseParasite"/>
        </authorList>
    </citation>
    <scope>IDENTIFICATION</scope>
</reference>